<keyword evidence="2" id="KW-1185">Reference proteome</keyword>
<dbReference type="PROSITE" id="PS51257">
    <property type="entry name" value="PROKAR_LIPOPROTEIN"/>
    <property type="match status" value="1"/>
</dbReference>
<reference evidence="2" key="1">
    <citation type="journal article" date="2019" name="Int. J. Syst. Evol. Microbiol.">
        <title>The Global Catalogue of Microorganisms (GCM) 10K type strain sequencing project: providing services to taxonomists for standard genome sequencing and annotation.</title>
        <authorList>
            <consortium name="The Broad Institute Genomics Platform"/>
            <consortium name="The Broad Institute Genome Sequencing Center for Infectious Disease"/>
            <person name="Wu L."/>
            <person name="Ma J."/>
        </authorList>
    </citation>
    <scope>NUCLEOTIDE SEQUENCE [LARGE SCALE GENOMIC DNA]</scope>
    <source>
        <strain evidence="2">KCTC 52366</strain>
    </source>
</reference>
<accession>A0ABV7GSN8</accession>
<organism evidence="1 2">
    <name type="scientific">Psychromarinibacter halotolerans</name>
    <dbReference type="NCBI Taxonomy" id="1775175"/>
    <lineage>
        <taxon>Bacteria</taxon>
        <taxon>Pseudomonadati</taxon>
        <taxon>Pseudomonadota</taxon>
        <taxon>Alphaproteobacteria</taxon>
        <taxon>Rhodobacterales</taxon>
        <taxon>Paracoccaceae</taxon>
        <taxon>Psychromarinibacter</taxon>
    </lineage>
</organism>
<dbReference type="RefSeq" id="WP_275633175.1">
    <property type="nucleotide sequence ID" value="NZ_JARGYD010000004.1"/>
</dbReference>
<sequence>MLPLMQRFVSVLPLMLAACSGGGEGLLSGLAPGARGDGPAIAVTMPDAEGRPAPMRGCSTADGPARIGVSLYDADGLDSARLTWSGALADGTQMTPAGSDITLMEGGGPGDEQIRVLFRPEVPGAIRNSVVLSLATEAPFTGILKVEAVDQTGAVSQAGPFEIATGC</sequence>
<comment type="caution">
    <text evidence="1">The sequence shown here is derived from an EMBL/GenBank/DDBJ whole genome shotgun (WGS) entry which is preliminary data.</text>
</comment>
<evidence type="ECO:0000313" key="2">
    <source>
        <dbReference type="Proteomes" id="UP001595632"/>
    </source>
</evidence>
<evidence type="ECO:0000313" key="1">
    <source>
        <dbReference type="EMBL" id="MFC3143199.1"/>
    </source>
</evidence>
<protein>
    <recommendedName>
        <fullName evidence="3">Lipoprotein</fullName>
    </recommendedName>
</protein>
<name>A0ABV7GSN8_9RHOB</name>
<proteinExistence type="predicted"/>
<evidence type="ECO:0008006" key="3">
    <source>
        <dbReference type="Google" id="ProtNLM"/>
    </source>
</evidence>
<gene>
    <name evidence="1" type="ORF">ACFOGP_10790</name>
</gene>
<dbReference type="Proteomes" id="UP001595632">
    <property type="component" value="Unassembled WGS sequence"/>
</dbReference>
<dbReference type="EMBL" id="JBHRTB010000010">
    <property type="protein sequence ID" value="MFC3143199.1"/>
    <property type="molecule type" value="Genomic_DNA"/>
</dbReference>